<proteinExistence type="predicted"/>
<dbReference type="Proteomes" id="UP000195141">
    <property type="component" value="Chromosome"/>
</dbReference>
<evidence type="ECO:0000313" key="3">
    <source>
        <dbReference type="Proteomes" id="UP000195141"/>
    </source>
</evidence>
<keyword evidence="3" id="KW-1185">Reference proteome</keyword>
<dbReference type="PROSITE" id="PS51257">
    <property type="entry name" value="PROKAR_LIPOPROTEIN"/>
    <property type="match status" value="1"/>
</dbReference>
<organism evidence="2 3">
    <name type="scientific">Candidatus Enterococcus clewellii</name>
    <dbReference type="NCBI Taxonomy" id="1834193"/>
    <lineage>
        <taxon>Bacteria</taxon>
        <taxon>Bacillati</taxon>
        <taxon>Bacillota</taxon>
        <taxon>Bacilli</taxon>
        <taxon>Lactobacillales</taxon>
        <taxon>Enterococcaceae</taxon>
        <taxon>Enterococcus</taxon>
    </lineage>
</organism>
<accession>A0AAQ3VSK7</accession>
<sequence length="160" mass="17759">MQLVVTKQKKLMMSMGLIVILLVLTSCGNNKFIGKWEAYTDQGYRLDITITKKAIQIHSGDNLNELPYTHGKTDDNMPMIEAEKDGVLMMASISEKTDTVKDEILYLLISNDGGYTSQQIVGKKVNKSDISFLQVCILALIGIGVITHIQQKKGKDKTHG</sequence>
<evidence type="ECO:0000313" key="2">
    <source>
        <dbReference type="EMBL" id="WYJ89521.1"/>
    </source>
</evidence>
<keyword evidence="1" id="KW-0472">Membrane</keyword>
<evidence type="ECO:0000256" key="1">
    <source>
        <dbReference type="SAM" id="Phobius"/>
    </source>
</evidence>
<reference evidence="2" key="2">
    <citation type="submission" date="2024-03" db="EMBL/GenBank/DDBJ databases">
        <title>The Genome Sequence of Enterococcus sp. DIV0242b.</title>
        <authorList>
            <consortium name="The Broad Institute Genomics Platform"/>
            <consortium name="The Broad Institute Microbial Omics Core"/>
            <consortium name="The Broad Institute Genomic Center for Infectious Diseases"/>
            <person name="Earl A."/>
            <person name="Manson A."/>
            <person name="Gilmore M."/>
            <person name="Schwartman J."/>
            <person name="Shea T."/>
            <person name="Abouelleil A."/>
            <person name="Cao P."/>
            <person name="Chapman S."/>
            <person name="Cusick C."/>
            <person name="Young S."/>
            <person name="Neafsey D."/>
            <person name="Nusbaum C."/>
            <person name="Birren B."/>
        </authorList>
    </citation>
    <scope>NUCLEOTIDE SEQUENCE</scope>
    <source>
        <strain evidence="2">9E7_DIV0242</strain>
    </source>
</reference>
<gene>
    <name evidence="2" type="ORF">A5888_001243</name>
</gene>
<evidence type="ECO:0008006" key="4">
    <source>
        <dbReference type="Google" id="ProtNLM"/>
    </source>
</evidence>
<name>A0AAQ3VSK7_9ENTE</name>
<reference evidence="2" key="1">
    <citation type="submission" date="2017-05" db="EMBL/GenBank/DDBJ databases">
        <authorList>
            <consortium name="The Broad Institute Genomics Platform"/>
            <consortium name="The Broad Institute Genomic Center for Infectious Diseases"/>
            <person name="Earl A."/>
            <person name="Manson A."/>
            <person name="Schwartman J."/>
            <person name="Gilmore M."/>
            <person name="Abouelleil A."/>
            <person name="Cao P."/>
            <person name="Chapman S."/>
            <person name="Cusick C."/>
            <person name="Shea T."/>
            <person name="Young S."/>
            <person name="Neafsey D."/>
            <person name="Nusbaum C."/>
            <person name="Birren B."/>
        </authorList>
    </citation>
    <scope>NUCLEOTIDE SEQUENCE</scope>
    <source>
        <strain evidence="2">9E7_DIV0242</strain>
    </source>
</reference>
<dbReference type="AlphaFoldDB" id="A0AAQ3VSK7"/>
<dbReference type="EMBL" id="CP147247">
    <property type="protein sequence ID" value="WYJ89521.1"/>
    <property type="molecule type" value="Genomic_DNA"/>
</dbReference>
<keyword evidence="1" id="KW-0812">Transmembrane</keyword>
<protein>
    <recommendedName>
        <fullName evidence="4">Lipoprotein</fullName>
    </recommendedName>
</protein>
<feature type="transmembrane region" description="Helical" evidence="1">
    <location>
        <begin position="130"/>
        <end position="149"/>
    </location>
</feature>
<dbReference type="RefSeq" id="WP_339101991.1">
    <property type="nucleotide sequence ID" value="NZ_CP147247.1"/>
</dbReference>
<keyword evidence="1" id="KW-1133">Transmembrane helix</keyword>